<dbReference type="EMBL" id="BPLR01012521">
    <property type="protein sequence ID" value="GIY54518.1"/>
    <property type="molecule type" value="Genomic_DNA"/>
</dbReference>
<protein>
    <submittedName>
        <fullName evidence="1">Uncharacterized protein</fullName>
    </submittedName>
</protein>
<evidence type="ECO:0000313" key="1">
    <source>
        <dbReference type="EMBL" id="GIY54518.1"/>
    </source>
</evidence>
<accession>A0AAV4U9P5</accession>
<name>A0AAV4U9P5_CAEEX</name>
<dbReference type="AlphaFoldDB" id="A0AAV4U9P5"/>
<evidence type="ECO:0000313" key="2">
    <source>
        <dbReference type="Proteomes" id="UP001054945"/>
    </source>
</evidence>
<organism evidence="1 2">
    <name type="scientific">Caerostris extrusa</name>
    <name type="common">Bark spider</name>
    <name type="synonym">Caerostris bankana</name>
    <dbReference type="NCBI Taxonomy" id="172846"/>
    <lineage>
        <taxon>Eukaryota</taxon>
        <taxon>Metazoa</taxon>
        <taxon>Ecdysozoa</taxon>
        <taxon>Arthropoda</taxon>
        <taxon>Chelicerata</taxon>
        <taxon>Arachnida</taxon>
        <taxon>Araneae</taxon>
        <taxon>Araneomorphae</taxon>
        <taxon>Entelegynae</taxon>
        <taxon>Araneoidea</taxon>
        <taxon>Araneidae</taxon>
        <taxon>Caerostris</taxon>
    </lineage>
</organism>
<dbReference type="Proteomes" id="UP001054945">
    <property type="component" value="Unassembled WGS sequence"/>
</dbReference>
<comment type="caution">
    <text evidence="1">The sequence shown here is derived from an EMBL/GenBank/DDBJ whole genome shotgun (WGS) entry which is preliminary data.</text>
</comment>
<reference evidence="1 2" key="1">
    <citation type="submission" date="2021-06" db="EMBL/GenBank/DDBJ databases">
        <title>Caerostris extrusa draft genome.</title>
        <authorList>
            <person name="Kono N."/>
            <person name="Arakawa K."/>
        </authorList>
    </citation>
    <scope>NUCLEOTIDE SEQUENCE [LARGE SCALE GENOMIC DNA]</scope>
</reference>
<keyword evidence="2" id="KW-1185">Reference proteome</keyword>
<gene>
    <name evidence="1" type="ORF">CEXT_224931</name>
</gene>
<sequence>MMNLQNTDAIMVLLLYDSCFIFSPGNSLGSQENSGNRIETIEIHPFYFLESTDKMRNNLFFNNEKSMLIRVWTFIGDENHISLRLNKPFNSHSKDL</sequence>
<proteinExistence type="predicted"/>